<accession>A0A0E9QTN5</accession>
<protein>
    <submittedName>
        <fullName evidence="1">Uncharacterized protein</fullName>
    </submittedName>
</protein>
<dbReference type="AlphaFoldDB" id="A0A0E9QTN5"/>
<proteinExistence type="predicted"/>
<dbReference type="EMBL" id="GBXM01088937">
    <property type="protein sequence ID" value="JAH19640.1"/>
    <property type="molecule type" value="Transcribed_RNA"/>
</dbReference>
<evidence type="ECO:0000313" key="1">
    <source>
        <dbReference type="EMBL" id="JAH19640.1"/>
    </source>
</evidence>
<sequence length="35" mass="4192">MVSRFKLAAEWIWLERPSLRPSLAAWRPHNWSLVS</sequence>
<reference evidence="1" key="1">
    <citation type="submission" date="2014-11" db="EMBL/GenBank/DDBJ databases">
        <authorList>
            <person name="Amaro Gonzalez C."/>
        </authorList>
    </citation>
    <scope>NUCLEOTIDE SEQUENCE</scope>
</reference>
<reference evidence="1" key="2">
    <citation type="journal article" date="2015" name="Fish Shellfish Immunol.">
        <title>Early steps in the European eel (Anguilla anguilla)-Vibrio vulnificus interaction in the gills: Role of the RtxA13 toxin.</title>
        <authorList>
            <person name="Callol A."/>
            <person name="Pajuelo D."/>
            <person name="Ebbesson L."/>
            <person name="Teles M."/>
            <person name="MacKenzie S."/>
            <person name="Amaro C."/>
        </authorList>
    </citation>
    <scope>NUCLEOTIDE SEQUENCE</scope>
</reference>
<organism evidence="1">
    <name type="scientific">Anguilla anguilla</name>
    <name type="common">European freshwater eel</name>
    <name type="synonym">Muraena anguilla</name>
    <dbReference type="NCBI Taxonomy" id="7936"/>
    <lineage>
        <taxon>Eukaryota</taxon>
        <taxon>Metazoa</taxon>
        <taxon>Chordata</taxon>
        <taxon>Craniata</taxon>
        <taxon>Vertebrata</taxon>
        <taxon>Euteleostomi</taxon>
        <taxon>Actinopterygii</taxon>
        <taxon>Neopterygii</taxon>
        <taxon>Teleostei</taxon>
        <taxon>Anguilliformes</taxon>
        <taxon>Anguillidae</taxon>
        <taxon>Anguilla</taxon>
    </lineage>
</organism>
<name>A0A0E9QTN5_ANGAN</name>